<dbReference type="EMBL" id="PFDW01000012">
    <property type="protein sequence ID" value="PJE58463.1"/>
    <property type="molecule type" value="Genomic_DNA"/>
</dbReference>
<accession>A0A2M8KF06</accession>
<proteinExistence type="predicted"/>
<dbReference type="AlphaFoldDB" id="A0A2M8KF06"/>
<organism evidence="1 2">
    <name type="scientific">Candidatus Portnoybacteria bacterium CG10_big_fil_rev_8_21_14_0_10_36_7</name>
    <dbReference type="NCBI Taxonomy" id="1974812"/>
    <lineage>
        <taxon>Bacteria</taxon>
        <taxon>Candidatus Portnoyibacteriota</taxon>
    </lineage>
</organism>
<evidence type="ECO:0000313" key="2">
    <source>
        <dbReference type="Proteomes" id="UP000231450"/>
    </source>
</evidence>
<sequence length="65" mass="7378">MCEFISWIEVEKDGKVVVLYLTDKDVFSVYGLEKLKGCQDNDFLGDGAIRAYYDISGDVGEDYEI</sequence>
<gene>
    <name evidence="1" type="ORF">COU81_00595</name>
</gene>
<evidence type="ECO:0000313" key="1">
    <source>
        <dbReference type="EMBL" id="PJE58463.1"/>
    </source>
</evidence>
<protein>
    <submittedName>
        <fullName evidence="1">Uncharacterized protein</fullName>
    </submittedName>
</protein>
<dbReference type="Proteomes" id="UP000231450">
    <property type="component" value="Unassembled WGS sequence"/>
</dbReference>
<reference evidence="2" key="1">
    <citation type="submission" date="2017-09" db="EMBL/GenBank/DDBJ databases">
        <title>Depth-based differentiation of microbial function through sediment-hosted aquifers and enrichment of novel symbionts in the deep terrestrial subsurface.</title>
        <authorList>
            <person name="Probst A.J."/>
            <person name="Ladd B."/>
            <person name="Jarett J.K."/>
            <person name="Geller-Mcgrath D.E."/>
            <person name="Sieber C.M.K."/>
            <person name="Emerson J.B."/>
            <person name="Anantharaman K."/>
            <person name="Thomas B.C."/>
            <person name="Malmstrom R."/>
            <person name="Stieglmeier M."/>
            <person name="Klingl A."/>
            <person name="Woyke T."/>
            <person name="Ryan C.M."/>
            <person name="Banfield J.F."/>
        </authorList>
    </citation>
    <scope>NUCLEOTIDE SEQUENCE [LARGE SCALE GENOMIC DNA]</scope>
</reference>
<comment type="caution">
    <text evidence="1">The sequence shown here is derived from an EMBL/GenBank/DDBJ whole genome shotgun (WGS) entry which is preliminary data.</text>
</comment>
<name>A0A2M8KF06_9BACT</name>